<organism evidence="1 2">
    <name type="scientific">Candidatus Uhrbacteria bacterium CG_4_9_14_3_um_filter_41_35</name>
    <dbReference type="NCBI Taxonomy" id="1975034"/>
    <lineage>
        <taxon>Bacteria</taxon>
        <taxon>Candidatus Uhriibacteriota</taxon>
    </lineage>
</organism>
<protein>
    <submittedName>
        <fullName evidence="1">Uncharacterized protein</fullName>
    </submittedName>
</protein>
<proteinExistence type="predicted"/>
<evidence type="ECO:0000313" key="1">
    <source>
        <dbReference type="EMBL" id="PJA46118.1"/>
    </source>
</evidence>
<sequence>MLFSTRIRNRAGFASFRAVVSDAREIVLFESETGKWLQTKLRPTERELLIELGFTPEPLPENR</sequence>
<gene>
    <name evidence="1" type="ORF">CO173_03705</name>
</gene>
<dbReference type="EMBL" id="PFWT01000017">
    <property type="protein sequence ID" value="PJA46118.1"/>
    <property type="molecule type" value="Genomic_DNA"/>
</dbReference>
<dbReference type="Proteomes" id="UP000231263">
    <property type="component" value="Unassembled WGS sequence"/>
</dbReference>
<accession>A0A2M7XE03</accession>
<comment type="caution">
    <text evidence="1">The sequence shown here is derived from an EMBL/GenBank/DDBJ whole genome shotgun (WGS) entry which is preliminary data.</text>
</comment>
<reference evidence="2" key="1">
    <citation type="submission" date="2017-09" db="EMBL/GenBank/DDBJ databases">
        <title>Depth-based differentiation of microbial function through sediment-hosted aquifers and enrichment of novel symbionts in the deep terrestrial subsurface.</title>
        <authorList>
            <person name="Probst A.J."/>
            <person name="Ladd B."/>
            <person name="Jarett J.K."/>
            <person name="Geller-Mcgrath D.E."/>
            <person name="Sieber C.M.K."/>
            <person name="Emerson J.B."/>
            <person name="Anantharaman K."/>
            <person name="Thomas B.C."/>
            <person name="Malmstrom R."/>
            <person name="Stieglmeier M."/>
            <person name="Klingl A."/>
            <person name="Woyke T."/>
            <person name="Ryan C.M."/>
            <person name="Banfield J.F."/>
        </authorList>
    </citation>
    <scope>NUCLEOTIDE SEQUENCE [LARGE SCALE GENOMIC DNA]</scope>
</reference>
<evidence type="ECO:0000313" key="2">
    <source>
        <dbReference type="Proteomes" id="UP000231263"/>
    </source>
</evidence>
<name>A0A2M7XE03_9BACT</name>
<dbReference type="AlphaFoldDB" id="A0A2M7XE03"/>